<dbReference type="SUPFAM" id="SSF53098">
    <property type="entry name" value="Ribonuclease H-like"/>
    <property type="match status" value="1"/>
</dbReference>
<feature type="region of interest" description="Disordered" evidence="1">
    <location>
        <begin position="65"/>
        <end position="89"/>
    </location>
</feature>
<evidence type="ECO:0000313" key="2">
    <source>
        <dbReference type="EMBL" id="GJT84903.1"/>
    </source>
</evidence>
<organism evidence="2 3">
    <name type="scientific">Tanacetum coccineum</name>
    <dbReference type="NCBI Taxonomy" id="301880"/>
    <lineage>
        <taxon>Eukaryota</taxon>
        <taxon>Viridiplantae</taxon>
        <taxon>Streptophyta</taxon>
        <taxon>Embryophyta</taxon>
        <taxon>Tracheophyta</taxon>
        <taxon>Spermatophyta</taxon>
        <taxon>Magnoliopsida</taxon>
        <taxon>eudicotyledons</taxon>
        <taxon>Gunneridae</taxon>
        <taxon>Pentapetalae</taxon>
        <taxon>asterids</taxon>
        <taxon>campanulids</taxon>
        <taxon>Asterales</taxon>
        <taxon>Asteraceae</taxon>
        <taxon>Asteroideae</taxon>
        <taxon>Anthemideae</taxon>
        <taxon>Anthemidinae</taxon>
        <taxon>Tanacetum</taxon>
    </lineage>
</organism>
<gene>
    <name evidence="2" type="ORF">Tco_1066620</name>
</gene>
<evidence type="ECO:0000313" key="3">
    <source>
        <dbReference type="Proteomes" id="UP001151760"/>
    </source>
</evidence>
<proteinExistence type="predicted"/>
<reference evidence="2" key="1">
    <citation type="journal article" date="2022" name="Int. J. Mol. Sci.">
        <title>Draft Genome of Tanacetum Coccineum: Genomic Comparison of Closely Related Tanacetum-Family Plants.</title>
        <authorList>
            <person name="Yamashiro T."/>
            <person name="Shiraishi A."/>
            <person name="Nakayama K."/>
            <person name="Satake H."/>
        </authorList>
    </citation>
    <scope>NUCLEOTIDE SEQUENCE</scope>
</reference>
<keyword evidence="3" id="KW-1185">Reference proteome</keyword>
<dbReference type="Proteomes" id="UP001151760">
    <property type="component" value="Unassembled WGS sequence"/>
</dbReference>
<dbReference type="Gene3D" id="3.30.420.10">
    <property type="entry name" value="Ribonuclease H-like superfamily/Ribonuclease H"/>
    <property type="match status" value="1"/>
</dbReference>
<sequence length="430" mass="49106">MQGERSISSTTSPEWSRFVTVSQTEKEIDTVSISQSCLTFLKQFPNEITTNRHQNLKDLNWHQHTSNLLPTRPSASTRRPRQKRDSPNQLLLNLSRSRKTEYPNKLGGIRIAKNLALLAKADWLEDTDEEIDEQELKHIQLQWLKIQRSNPHYSVSRPPLKKLYQVKDKVVPNISQVKFTKKEVEDNHRISSISKKTKSVTACNDSLNSRTSNVNAVMWPLPISASKPKRKANKSVATPHKKTVASDTTIQKSKSYYKELYENTNQEWKWWIAKRCPTEISGYCSFWGNDQFAPILGYGDLIQGNVMIKRVLLRRRPQSQSLSSVGQFPVMLIWELKVITVRTDRGTEILEQKLMPISKKKGIEHQLSTPRTPEARTALLKDRNRTLVEAARGTLHSSSKLIHYHFGLSFATANAISESSIIISTHGKTA</sequence>
<accession>A0ABQ5HAI0</accession>
<comment type="caution">
    <text evidence="2">The sequence shown here is derived from an EMBL/GenBank/DDBJ whole genome shotgun (WGS) entry which is preliminary data.</text>
</comment>
<protein>
    <submittedName>
        <fullName evidence="2">Integrase, catalytic region, zinc finger, CCHC-type containing protein</fullName>
    </submittedName>
</protein>
<name>A0ABQ5HAI0_9ASTR</name>
<evidence type="ECO:0000256" key="1">
    <source>
        <dbReference type="SAM" id="MobiDB-lite"/>
    </source>
</evidence>
<reference evidence="2" key="2">
    <citation type="submission" date="2022-01" db="EMBL/GenBank/DDBJ databases">
        <authorList>
            <person name="Yamashiro T."/>
            <person name="Shiraishi A."/>
            <person name="Satake H."/>
            <person name="Nakayama K."/>
        </authorList>
    </citation>
    <scope>NUCLEOTIDE SEQUENCE</scope>
</reference>
<dbReference type="InterPro" id="IPR036397">
    <property type="entry name" value="RNaseH_sf"/>
</dbReference>
<dbReference type="EMBL" id="BQNB010019401">
    <property type="protein sequence ID" value="GJT84903.1"/>
    <property type="molecule type" value="Genomic_DNA"/>
</dbReference>
<dbReference type="InterPro" id="IPR012337">
    <property type="entry name" value="RNaseH-like_sf"/>
</dbReference>